<dbReference type="AlphaFoldDB" id="A0AAN1CTX5"/>
<name>A0AAN1CTX5_9VIBR</name>
<dbReference type="InterPro" id="IPR021667">
    <property type="entry name" value="HapK"/>
</dbReference>
<dbReference type="Proteomes" id="UP000092018">
    <property type="component" value="Chromosome 2"/>
</dbReference>
<dbReference type="SUPFAM" id="SSF54909">
    <property type="entry name" value="Dimeric alpha+beta barrel"/>
    <property type="match status" value="1"/>
</dbReference>
<dbReference type="RefSeq" id="WP_017028219.1">
    <property type="nucleotide sequence ID" value="NZ_CP016178.1"/>
</dbReference>
<organism evidence="1 2">
    <name type="scientific">Vibrio breoganii</name>
    <dbReference type="NCBI Taxonomy" id="553239"/>
    <lineage>
        <taxon>Bacteria</taxon>
        <taxon>Pseudomonadati</taxon>
        <taxon>Pseudomonadota</taxon>
        <taxon>Gammaproteobacteria</taxon>
        <taxon>Vibrionales</taxon>
        <taxon>Vibrionaceae</taxon>
        <taxon>Vibrio</taxon>
    </lineage>
</organism>
<dbReference type="EMBL" id="CP016178">
    <property type="protein sequence ID" value="ANO35103.1"/>
    <property type="molecule type" value="Genomic_DNA"/>
</dbReference>
<protein>
    <recommendedName>
        <fullName evidence="3">REDY-like protein HapK</fullName>
    </recommendedName>
</protein>
<dbReference type="Gene3D" id="3.30.70.100">
    <property type="match status" value="1"/>
</dbReference>
<dbReference type="InterPro" id="IPR011008">
    <property type="entry name" value="Dimeric_a/b-barrel"/>
</dbReference>
<gene>
    <name evidence="1" type="ORF">A6E01_18195</name>
</gene>
<proteinExistence type="predicted"/>
<dbReference type="KEGG" id="vbr:A6E01_18195"/>
<sequence>MSAKTLIVFFNLKAATDETQYLQWAKESDLPTVNKLSSVSSFEVFKGISMFGQDKPSPWDYFEVIHIESEDAFLSDIQTEEMQKIVDQFQSFAEDAHFIVAENILAA</sequence>
<evidence type="ECO:0008006" key="3">
    <source>
        <dbReference type="Google" id="ProtNLM"/>
    </source>
</evidence>
<evidence type="ECO:0000313" key="2">
    <source>
        <dbReference type="Proteomes" id="UP000092018"/>
    </source>
</evidence>
<reference evidence="1 2" key="1">
    <citation type="submission" date="2016-06" db="EMBL/GenBank/DDBJ databases">
        <title>Adaptive Radiation by Waves of Gene Transfer Leads to Fine-Scale Resource Partitioning in Marine Microbes.</title>
        <authorList>
            <person name="Hehemann J.-H."/>
            <person name="Arevalo P."/>
            <person name="Datta M.S."/>
            <person name="Yu X."/>
            <person name="Corzett C."/>
            <person name="Henschel A."/>
            <person name="Preheim S.P."/>
            <person name="Timberlake S."/>
            <person name="Alm E.J."/>
            <person name="Polz M.F."/>
        </authorList>
    </citation>
    <scope>NUCLEOTIDE SEQUENCE [LARGE SCALE GENOMIC DNA]</scope>
    <source>
        <strain evidence="1 2">FF50</strain>
    </source>
</reference>
<accession>A0AAN1CTX5</accession>
<dbReference type="Pfam" id="PF11639">
    <property type="entry name" value="HapK"/>
    <property type="match status" value="1"/>
</dbReference>
<evidence type="ECO:0000313" key="1">
    <source>
        <dbReference type="EMBL" id="ANO35103.1"/>
    </source>
</evidence>